<evidence type="ECO:0000256" key="8">
    <source>
        <dbReference type="ARBA" id="ARBA00023125"/>
    </source>
</evidence>
<keyword evidence="8" id="KW-0238">DNA-binding</keyword>
<evidence type="ECO:0000313" key="15">
    <source>
        <dbReference type="Proteomes" id="UP000199223"/>
    </source>
</evidence>
<dbReference type="STRING" id="856736.SAMN04488058_102270"/>
<feature type="domain" description="Photolyase/cryptochrome alpha/beta" evidence="13">
    <location>
        <begin position="19"/>
        <end position="147"/>
    </location>
</feature>
<dbReference type="RefSeq" id="WP_092263512.1">
    <property type="nucleotide sequence ID" value="NZ_FNZA01000002.1"/>
</dbReference>
<dbReference type="EC" id="4.1.99.3" evidence="3"/>
<keyword evidence="7" id="KW-0274">FAD</keyword>
<dbReference type="PANTHER" id="PTHR10211:SF0">
    <property type="entry name" value="DEOXYRIBODIPYRIMIDINE PHOTO-LYASE"/>
    <property type="match status" value="1"/>
</dbReference>
<dbReference type="PANTHER" id="PTHR10211">
    <property type="entry name" value="DEOXYRIBODIPYRIMIDINE PHOTOLYASE"/>
    <property type="match status" value="1"/>
</dbReference>
<dbReference type="Gene3D" id="1.25.40.80">
    <property type="match status" value="1"/>
</dbReference>
<comment type="catalytic activity">
    <reaction evidence="12">
        <text>cyclobutadipyrimidine (in DNA) = 2 pyrimidine residues (in DNA).</text>
        <dbReference type="EC" id="4.1.99.3"/>
    </reaction>
</comment>
<evidence type="ECO:0000256" key="6">
    <source>
        <dbReference type="ARBA" id="ARBA00022763"/>
    </source>
</evidence>
<evidence type="ECO:0000256" key="5">
    <source>
        <dbReference type="ARBA" id="ARBA00022630"/>
    </source>
</evidence>
<dbReference type="EMBL" id="FNZA01000002">
    <property type="protein sequence ID" value="SEI94027.1"/>
    <property type="molecule type" value="Genomic_DNA"/>
</dbReference>
<dbReference type="AlphaFoldDB" id="A0A1H6UWK1"/>
<dbReference type="GO" id="GO:0003904">
    <property type="term" value="F:deoxyribodipyrimidine photo-lyase activity"/>
    <property type="evidence" value="ECO:0007669"/>
    <property type="project" value="UniProtKB-EC"/>
</dbReference>
<name>A0A1H6UWK1_9DEIO</name>
<dbReference type="PROSITE" id="PS51645">
    <property type="entry name" value="PHR_CRY_ALPHA_BETA"/>
    <property type="match status" value="1"/>
</dbReference>
<dbReference type="OrthoDB" id="9772484at2"/>
<evidence type="ECO:0000313" key="14">
    <source>
        <dbReference type="EMBL" id="SEI94027.1"/>
    </source>
</evidence>
<evidence type="ECO:0000256" key="2">
    <source>
        <dbReference type="ARBA" id="ARBA00006409"/>
    </source>
</evidence>
<evidence type="ECO:0000256" key="3">
    <source>
        <dbReference type="ARBA" id="ARBA00013149"/>
    </source>
</evidence>
<dbReference type="SUPFAM" id="SSF48173">
    <property type="entry name" value="Cryptochrome/photolyase FAD-binding domain"/>
    <property type="match status" value="1"/>
</dbReference>
<evidence type="ECO:0000256" key="7">
    <source>
        <dbReference type="ARBA" id="ARBA00022827"/>
    </source>
</evidence>
<dbReference type="GO" id="GO:0000719">
    <property type="term" value="P:photoreactive repair"/>
    <property type="evidence" value="ECO:0007669"/>
    <property type="project" value="TreeGrafter"/>
</dbReference>
<comment type="cofactor">
    <cofactor evidence="1">
        <name>FAD</name>
        <dbReference type="ChEBI" id="CHEBI:57692"/>
    </cofactor>
</comment>
<dbReference type="Pfam" id="PF00875">
    <property type="entry name" value="DNA_photolyase"/>
    <property type="match status" value="1"/>
</dbReference>
<dbReference type="Proteomes" id="UP000199223">
    <property type="component" value="Unassembled WGS sequence"/>
</dbReference>
<gene>
    <name evidence="14" type="ORF">SAMN04488058_102270</name>
</gene>
<dbReference type="Gene3D" id="1.10.579.10">
    <property type="entry name" value="DNA Cyclobutane Dipyrimidine Photolyase, subunit A, domain 3"/>
    <property type="match status" value="1"/>
</dbReference>
<keyword evidence="15" id="KW-1185">Reference proteome</keyword>
<evidence type="ECO:0000256" key="4">
    <source>
        <dbReference type="ARBA" id="ARBA00014046"/>
    </source>
</evidence>
<keyword evidence="5" id="KW-0285">Flavoprotein</keyword>
<sequence length="444" mass="51024">MIQPTRVHVLRPGEPARRPHVLLWVQATVRTRDNHALEYAVAEANRLGLPLVALFGLSRGYPEANARHYLYLLEGLRDLRRRLAERGVPLAVRPGHPPETVLEAARGAALVVTDVGYLRLHREWRAWLAERLDVPLTAVESEALVPVRTASPKAEYAARTLRPKLHRLWPDYLVPLEPRELSKQTADWDLGLDLSDPAGLCSTLPIDHSVLPGEERGGEGEALRRLDHFIRDELDLYHERRNDPNVHGSSRLSAFLHYGHLSPLTAALLAQERGGPGADAFLEELLVRRELSFNLTTFNPRYDAYDGLPEWARQTLEVHRHDPREYLYSREELDAAQTHDPYWNAAQNEMARTGRMHNYMRMYWGKKVLEWSPDPRTAYDTLVWLNNRYEQDGREASSYAGIGWVFGLHDRPWARRPVFGTVRYMNAAGLRRKFDADAYARRWA</sequence>
<evidence type="ECO:0000256" key="1">
    <source>
        <dbReference type="ARBA" id="ARBA00001974"/>
    </source>
</evidence>
<protein>
    <recommendedName>
        <fullName evidence="4">Deoxyribodipyrimidine photo-lyase</fullName>
        <ecNumber evidence="3">4.1.99.3</ecNumber>
    </recommendedName>
    <alternativeName>
        <fullName evidence="11">DNA photolyase</fullName>
    </alternativeName>
</protein>
<dbReference type="Gene3D" id="3.40.50.620">
    <property type="entry name" value="HUPs"/>
    <property type="match status" value="1"/>
</dbReference>
<accession>A0A1H6UWK1</accession>
<evidence type="ECO:0000256" key="9">
    <source>
        <dbReference type="ARBA" id="ARBA00023204"/>
    </source>
</evidence>
<evidence type="ECO:0000259" key="13">
    <source>
        <dbReference type="PROSITE" id="PS51645"/>
    </source>
</evidence>
<dbReference type="GO" id="GO:0003677">
    <property type="term" value="F:DNA binding"/>
    <property type="evidence" value="ECO:0007669"/>
    <property type="project" value="UniProtKB-KW"/>
</dbReference>
<reference evidence="15" key="1">
    <citation type="submission" date="2016-10" db="EMBL/GenBank/DDBJ databases">
        <authorList>
            <person name="Varghese N."/>
            <person name="Submissions S."/>
        </authorList>
    </citation>
    <scope>NUCLEOTIDE SEQUENCE [LARGE SCALE GENOMIC DNA]</scope>
    <source>
        <strain evidence="15">CGMCC 1.10218</strain>
    </source>
</reference>
<dbReference type="InterPro" id="IPR014729">
    <property type="entry name" value="Rossmann-like_a/b/a_fold"/>
</dbReference>
<dbReference type="InterPro" id="IPR052219">
    <property type="entry name" value="Photolyase_Class-2"/>
</dbReference>
<dbReference type="InterPro" id="IPR006050">
    <property type="entry name" value="DNA_photolyase_N"/>
</dbReference>
<dbReference type="InterPro" id="IPR036134">
    <property type="entry name" value="Crypto/Photolyase_FAD-like_sf"/>
</dbReference>
<proteinExistence type="inferred from homology"/>
<keyword evidence="10 14" id="KW-0456">Lyase</keyword>
<evidence type="ECO:0000256" key="10">
    <source>
        <dbReference type="ARBA" id="ARBA00023239"/>
    </source>
</evidence>
<evidence type="ECO:0000256" key="12">
    <source>
        <dbReference type="ARBA" id="ARBA00033999"/>
    </source>
</evidence>
<comment type="similarity">
    <text evidence="2">Belongs to the DNA photolyase class-2 family.</text>
</comment>
<dbReference type="SUPFAM" id="SSF52425">
    <property type="entry name" value="Cryptochrome/photolyase, N-terminal domain"/>
    <property type="match status" value="1"/>
</dbReference>
<dbReference type="FunFam" id="1.10.579.10:FF:000002">
    <property type="entry name" value="Deoxyribodipyrimidine photolyase"/>
    <property type="match status" value="1"/>
</dbReference>
<keyword evidence="6" id="KW-0227">DNA damage</keyword>
<evidence type="ECO:0000256" key="11">
    <source>
        <dbReference type="ARBA" id="ARBA00031671"/>
    </source>
</evidence>
<dbReference type="InterPro" id="IPR036155">
    <property type="entry name" value="Crypto/Photolyase_N_sf"/>
</dbReference>
<keyword evidence="9" id="KW-0234">DNA repair</keyword>
<organism evidence="14 15">
    <name type="scientific">Deinococcus reticulitermitis</name>
    <dbReference type="NCBI Taxonomy" id="856736"/>
    <lineage>
        <taxon>Bacteria</taxon>
        <taxon>Thermotogati</taxon>
        <taxon>Deinococcota</taxon>
        <taxon>Deinococci</taxon>
        <taxon>Deinococcales</taxon>
        <taxon>Deinococcaceae</taxon>
        <taxon>Deinococcus</taxon>
    </lineage>
</organism>